<proteinExistence type="predicted"/>
<dbReference type="GO" id="GO:0000076">
    <property type="term" value="P:DNA replication checkpoint signaling"/>
    <property type="evidence" value="ECO:0007669"/>
    <property type="project" value="TreeGrafter"/>
</dbReference>
<protein>
    <recommendedName>
        <fullName evidence="4">Checkpoint protein</fullName>
    </recommendedName>
</protein>
<dbReference type="OrthoDB" id="60092at2759"/>
<evidence type="ECO:0000313" key="2">
    <source>
        <dbReference type="EMBL" id="KIP03421.1"/>
    </source>
</evidence>
<dbReference type="GO" id="GO:0031573">
    <property type="term" value="P:mitotic intra-S DNA damage checkpoint signaling"/>
    <property type="evidence" value="ECO:0007669"/>
    <property type="project" value="TreeGrafter"/>
</dbReference>
<accession>A0A0C3RSM5</accession>
<feature type="region of interest" description="Disordered" evidence="1">
    <location>
        <begin position="299"/>
        <end position="320"/>
    </location>
</feature>
<dbReference type="Pfam" id="PF04139">
    <property type="entry name" value="Rad9"/>
    <property type="match status" value="1"/>
</dbReference>
<dbReference type="PANTHER" id="PTHR15237:SF0">
    <property type="entry name" value="CELL CYCLE CHECKPOINT CONTROL PROTEIN"/>
    <property type="match status" value="1"/>
</dbReference>
<gene>
    <name evidence="2" type="ORF">PHLGIDRAFT_497258</name>
</gene>
<dbReference type="SUPFAM" id="SSF55979">
    <property type="entry name" value="DNA clamp"/>
    <property type="match status" value="1"/>
</dbReference>
<dbReference type="AlphaFoldDB" id="A0A0C3RSM5"/>
<evidence type="ECO:0000313" key="3">
    <source>
        <dbReference type="Proteomes" id="UP000053257"/>
    </source>
</evidence>
<dbReference type="InterPro" id="IPR007268">
    <property type="entry name" value="Rad9/Ddc1"/>
</dbReference>
<name>A0A0C3RSM5_PHLG1</name>
<dbReference type="HOGENOM" id="CLU_954911_0_0_1"/>
<dbReference type="GO" id="GO:0006281">
    <property type="term" value="P:DNA repair"/>
    <property type="evidence" value="ECO:0007669"/>
    <property type="project" value="TreeGrafter"/>
</dbReference>
<evidence type="ECO:0008006" key="4">
    <source>
        <dbReference type="Google" id="ProtNLM"/>
    </source>
</evidence>
<dbReference type="Gene3D" id="3.70.10.10">
    <property type="match status" value="1"/>
</dbReference>
<dbReference type="InterPro" id="IPR046938">
    <property type="entry name" value="DNA_clamp_sf"/>
</dbReference>
<dbReference type="EMBL" id="KN840617">
    <property type="protein sequence ID" value="KIP03421.1"/>
    <property type="molecule type" value="Genomic_DNA"/>
</dbReference>
<keyword evidence="3" id="KW-1185">Reference proteome</keyword>
<organism evidence="2 3">
    <name type="scientific">Phlebiopsis gigantea (strain 11061_1 CR5-6)</name>
    <name type="common">White-rot fungus</name>
    <name type="synonym">Peniophora gigantea</name>
    <dbReference type="NCBI Taxonomy" id="745531"/>
    <lineage>
        <taxon>Eukaryota</taxon>
        <taxon>Fungi</taxon>
        <taxon>Dikarya</taxon>
        <taxon>Basidiomycota</taxon>
        <taxon>Agaricomycotina</taxon>
        <taxon>Agaricomycetes</taxon>
        <taxon>Polyporales</taxon>
        <taxon>Phanerochaetaceae</taxon>
        <taxon>Phlebiopsis</taxon>
    </lineage>
</organism>
<evidence type="ECO:0000256" key="1">
    <source>
        <dbReference type="SAM" id="MobiDB-lite"/>
    </source>
</evidence>
<dbReference type="Proteomes" id="UP000053257">
    <property type="component" value="Unassembled WGS sequence"/>
</dbReference>
<feature type="non-terminal residue" evidence="2">
    <location>
        <position position="320"/>
    </location>
</feature>
<dbReference type="STRING" id="745531.A0A0C3RSM5"/>
<dbReference type="GO" id="GO:0030896">
    <property type="term" value="C:checkpoint clamp complex"/>
    <property type="evidence" value="ECO:0007669"/>
    <property type="project" value="InterPro"/>
</dbReference>
<dbReference type="GO" id="GO:0071479">
    <property type="term" value="P:cellular response to ionizing radiation"/>
    <property type="evidence" value="ECO:0007669"/>
    <property type="project" value="TreeGrafter"/>
</dbReference>
<dbReference type="PANTHER" id="PTHR15237">
    <property type="entry name" value="DNA REPAIR PROTEIN RAD9"/>
    <property type="match status" value="1"/>
</dbReference>
<reference evidence="2 3" key="1">
    <citation type="journal article" date="2014" name="PLoS Genet.">
        <title>Analysis of the Phlebiopsis gigantea genome, transcriptome and secretome provides insight into its pioneer colonization strategies of wood.</title>
        <authorList>
            <person name="Hori C."/>
            <person name="Ishida T."/>
            <person name="Igarashi K."/>
            <person name="Samejima M."/>
            <person name="Suzuki H."/>
            <person name="Master E."/>
            <person name="Ferreira P."/>
            <person name="Ruiz-Duenas F.J."/>
            <person name="Held B."/>
            <person name="Canessa P."/>
            <person name="Larrondo L.F."/>
            <person name="Schmoll M."/>
            <person name="Druzhinina I.S."/>
            <person name="Kubicek C.P."/>
            <person name="Gaskell J.A."/>
            <person name="Kersten P."/>
            <person name="St John F."/>
            <person name="Glasner J."/>
            <person name="Sabat G."/>
            <person name="Splinter BonDurant S."/>
            <person name="Syed K."/>
            <person name="Yadav J."/>
            <person name="Mgbeahuruike A.C."/>
            <person name="Kovalchuk A."/>
            <person name="Asiegbu F.O."/>
            <person name="Lackner G."/>
            <person name="Hoffmeister D."/>
            <person name="Rencoret J."/>
            <person name="Gutierrez A."/>
            <person name="Sun H."/>
            <person name="Lindquist E."/>
            <person name="Barry K."/>
            <person name="Riley R."/>
            <person name="Grigoriev I.V."/>
            <person name="Henrissat B."/>
            <person name="Kues U."/>
            <person name="Berka R.M."/>
            <person name="Martinez A.T."/>
            <person name="Covert S.F."/>
            <person name="Blanchette R.A."/>
            <person name="Cullen D."/>
        </authorList>
    </citation>
    <scope>NUCLEOTIDE SEQUENCE [LARGE SCALE GENOMIC DNA]</scope>
    <source>
        <strain evidence="2 3">11061_1 CR5-6</strain>
    </source>
</reference>
<sequence length="320" mass="35511">MQATIDASALKHLTKALTCLSKYSDELVMYATREHFILSATNSSLSAYCRFKYGRQFFQRYSARDHPTLDEKPDDVRVSGQLLVKSLISILKHRTVEKSVDRCELSVTEGRDGAQGGDIDDQDSLESKLTVRLHCKHGVVKTHRLLLMNAPALMVPTAPDASCESKLSISARALKDLLDHFPIARGPKSDPQLVWSFSDDELVLKGLESSLDTSVRGQLSTELSISSAEFEVYDVYEPPTTIAFHLREFLATVSFADSLLLPIDMRFTDPAAPLFLEVDGDLADTLFVLSTSQVHDTDAPLARAESVQPRGRKRELEPAE</sequence>